<accession>A0ABQ6P235</accession>
<feature type="transmembrane region" description="Helical" evidence="8">
    <location>
        <begin position="78"/>
        <end position="98"/>
    </location>
</feature>
<evidence type="ECO:0000313" key="10">
    <source>
        <dbReference type="EMBL" id="GMM59313.1"/>
    </source>
</evidence>
<evidence type="ECO:0000256" key="2">
    <source>
        <dbReference type="ARBA" id="ARBA00012438"/>
    </source>
</evidence>
<dbReference type="InterPro" id="IPR014265">
    <property type="entry name" value="XrtA/PrsK"/>
</dbReference>
<evidence type="ECO:0000256" key="3">
    <source>
        <dbReference type="ARBA" id="ARBA00022679"/>
    </source>
</evidence>
<dbReference type="PRINTS" id="PR00344">
    <property type="entry name" value="BCTRLSENSOR"/>
</dbReference>
<evidence type="ECO:0000256" key="1">
    <source>
        <dbReference type="ARBA" id="ARBA00000085"/>
    </source>
</evidence>
<keyword evidence="8" id="KW-1133">Transmembrane helix</keyword>
<feature type="transmembrane region" description="Helical" evidence="8">
    <location>
        <begin position="184"/>
        <end position="205"/>
    </location>
</feature>
<feature type="transmembrane region" description="Helical" evidence="8">
    <location>
        <begin position="12"/>
        <end position="32"/>
    </location>
</feature>
<reference evidence="10 11" key="1">
    <citation type="submission" date="2023-06" db="EMBL/GenBank/DDBJ databases">
        <title>Draft genome sequence of Novosphingobium sp. strain IK01.</title>
        <authorList>
            <person name="Hatamoto M."/>
            <person name="Ikarashi T."/>
            <person name="Yamaguchi T."/>
        </authorList>
    </citation>
    <scope>NUCLEOTIDE SEQUENCE [LARGE SCALE GENOMIC DNA]</scope>
    <source>
        <strain evidence="10 11">IK01</strain>
    </source>
</reference>
<keyword evidence="8" id="KW-0812">Transmembrane</keyword>
<dbReference type="Pfam" id="PF02518">
    <property type="entry name" value="HATPase_c"/>
    <property type="match status" value="1"/>
</dbReference>
<evidence type="ECO:0000256" key="4">
    <source>
        <dbReference type="ARBA" id="ARBA00022741"/>
    </source>
</evidence>
<evidence type="ECO:0000313" key="11">
    <source>
        <dbReference type="Proteomes" id="UP001187221"/>
    </source>
</evidence>
<feature type="transmembrane region" description="Helical" evidence="8">
    <location>
        <begin position="110"/>
        <end position="134"/>
    </location>
</feature>
<dbReference type="PROSITE" id="PS50109">
    <property type="entry name" value="HIS_KIN"/>
    <property type="match status" value="1"/>
</dbReference>
<comment type="catalytic activity">
    <reaction evidence="1">
        <text>ATP + protein L-histidine = ADP + protein N-phospho-L-histidine.</text>
        <dbReference type="EC" id="2.7.13.3"/>
    </reaction>
</comment>
<dbReference type="EMBL" id="BTFW01000001">
    <property type="protein sequence ID" value="GMM59313.1"/>
    <property type="molecule type" value="Genomic_DNA"/>
</dbReference>
<keyword evidence="7" id="KW-0902">Two-component regulatory system</keyword>
<evidence type="ECO:0000256" key="5">
    <source>
        <dbReference type="ARBA" id="ARBA00022777"/>
    </source>
</evidence>
<dbReference type="InterPro" id="IPR036890">
    <property type="entry name" value="HATPase_C_sf"/>
</dbReference>
<dbReference type="PANTHER" id="PTHR43065:SF46">
    <property type="entry name" value="C4-DICARBOXYLATE TRANSPORT SENSOR PROTEIN DCTB"/>
    <property type="match status" value="1"/>
</dbReference>
<evidence type="ECO:0000256" key="8">
    <source>
        <dbReference type="SAM" id="Phobius"/>
    </source>
</evidence>
<name>A0ABQ6P235_9SPHN</name>
<dbReference type="Gene3D" id="3.30.565.10">
    <property type="entry name" value="Histidine kinase-like ATPase, C-terminal domain"/>
    <property type="match status" value="1"/>
</dbReference>
<feature type="transmembrane region" description="Helical" evidence="8">
    <location>
        <begin position="252"/>
        <end position="274"/>
    </location>
</feature>
<dbReference type="InterPro" id="IPR004358">
    <property type="entry name" value="Sig_transdc_His_kin-like_C"/>
</dbReference>
<dbReference type="Proteomes" id="UP001187221">
    <property type="component" value="Unassembled WGS sequence"/>
</dbReference>
<evidence type="ECO:0000259" key="9">
    <source>
        <dbReference type="PROSITE" id="PS50109"/>
    </source>
</evidence>
<keyword evidence="11" id="KW-1185">Reference proteome</keyword>
<evidence type="ECO:0000256" key="6">
    <source>
        <dbReference type="ARBA" id="ARBA00022840"/>
    </source>
</evidence>
<dbReference type="SMART" id="SM00387">
    <property type="entry name" value="HATPase_c"/>
    <property type="match status" value="1"/>
</dbReference>
<feature type="transmembrane region" description="Helical" evidence="8">
    <location>
        <begin position="53"/>
        <end position="72"/>
    </location>
</feature>
<dbReference type="RefSeq" id="WP_317973172.1">
    <property type="nucleotide sequence ID" value="NZ_BTFW01000001.1"/>
</dbReference>
<feature type="transmembrane region" description="Helical" evidence="8">
    <location>
        <begin position="280"/>
        <end position="298"/>
    </location>
</feature>
<keyword evidence="8" id="KW-0472">Membrane</keyword>
<feature type="transmembrane region" description="Helical" evidence="8">
    <location>
        <begin position="146"/>
        <end position="172"/>
    </location>
</feature>
<protein>
    <recommendedName>
        <fullName evidence="2">histidine kinase</fullName>
        <ecNumber evidence="2">2.7.13.3</ecNumber>
    </recommendedName>
</protein>
<sequence>MHAPSEWTGLSGWGGLGQWGFVLAAFAALVLGGWQIERYRRGHDAARARAVRLAPIVAVLVCALWALIEATYGPGDPAALIADVARNLACLGLVYALFVDDGRHETVAPVRPVLVVLAVVELLQPALLVLRLRLGMDGLPDSHELVMIFEISVILRLLVITGALVLVHNLYVGAMGPQRQALRWTCGALALIWGYDLNFYTMVYLVNAMPAQLVGLRALVALLGMGVLGMGAMRERSQARFSPSRAVAFQSLSLLVIGGYMLLMVAVAQSVAWLGGGATMLTQLGFVFATTVLVLVLVPSQRLRGWLNVMVSKHFFQHRYDYRAEWLRFTRTIGQGHSVQGLGGQETGDATSLHARVVQALADITDSPRGALLVPADNGDLVLAARWQWPTLDVPAQAMPAHSVAFFEQSGFIVDLDEVRRGVDHRGEACATPGWMAQDEAIWALVPLVHFDRLVGLVALGRPPLARKLDWEDFDLLRVAGHQIASTIAENNGQLALLEASRFDEFNRRIAFVMHDIKNLASQLSLLARNAERHADNPEFRKDMLLTLGNAADKLNALLARLSRYGTGHGGERLVPVDAGALAQRLVARWQGMPVEVVIGRADPCLVMVSPETLEQVLVHLVQNALDASGPGMPVRIEVSGEGETGSVAVVDSGCGMSAEFVRNGLFKPFVSTKPGGFGIGAFEARELVRAMRGSLDVESREGLGSRFVVRLPLAAQSPPDLPPFDLVTEQKVA</sequence>
<feature type="transmembrane region" description="Helical" evidence="8">
    <location>
        <begin position="211"/>
        <end position="231"/>
    </location>
</feature>
<dbReference type="InterPro" id="IPR003594">
    <property type="entry name" value="HATPase_dom"/>
</dbReference>
<keyword evidence="6" id="KW-0067">ATP-binding</keyword>
<proteinExistence type="predicted"/>
<keyword evidence="4" id="KW-0547">Nucleotide-binding</keyword>
<dbReference type="PANTHER" id="PTHR43065">
    <property type="entry name" value="SENSOR HISTIDINE KINASE"/>
    <property type="match status" value="1"/>
</dbReference>
<feature type="domain" description="Histidine kinase" evidence="9">
    <location>
        <begin position="512"/>
        <end position="716"/>
    </location>
</feature>
<dbReference type="NCBIfam" id="TIGR02916">
    <property type="entry name" value="PEP_his_kin"/>
    <property type="match status" value="1"/>
</dbReference>
<dbReference type="SUPFAM" id="SSF55874">
    <property type="entry name" value="ATPase domain of HSP90 chaperone/DNA topoisomerase II/histidine kinase"/>
    <property type="match status" value="1"/>
</dbReference>
<keyword evidence="3" id="KW-0808">Transferase</keyword>
<gene>
    <name evidence="10" type="primary">prsK</name>
    <name evidence="10" type="ORF">NUTIK01_00900</name>
</gene>
<dbReference type="SUPFAM" id="SSF55781">
    <property type="entry name" value="GAF domain-like"/>
    <property type="match status" value="1"/>
</dbReference>
<dbReference type="InterPro" id="IPR005467">
    <property type="entry name" value="His_kinase_dom"/>
</dbReference>
<evidence type="ECO:0000256" key="7">
    <source>
        <dbReference type="ARBA" id="ARBA00023012"/>
    </source>
</evidence>
<comment type="caution">
    <text evidence="10">The sequence shown here is derived from an EMBL/GenBank/DDBJ whole genome shotgun (WGS) entry which is preliminary data.</text>
</comment>
<keyword evidence="5 10" id="KW-0418">Kinase</keyword>
<dbReference type="InterPro" id="IPR029016">
    <property type="entry name" value="GAF-like_dom_sf"/>
</dbReference>
<dbReference type="EC" id="2.7.13.3" evidence="2"/>
<dbReference type="Gene3D" id="3.30.450.40">
    <property type="match status" value="1"/>
</dbReference>
<organism evidence="10 11">
    <name type="scientific">Novosphingobium pituita</name>
    <dbReference type="NCBI Taxonomy" id="3056842"/>
    <lineage>
        <taxon>Bacteria</taxon>
        <taxon>Pseudomonadati</taxon>
        <taxon>Pseudomonadota</taxon>
        <taxon>Alphaproteobacteria</taxon>
        <taxon>Sphingomonadales</taxon>
        <taxon>Sphingomonadaceae</taxon>
        <taxon>Novosphingobium</taxon>
    </lineage>
</organism>
<dbReference type="GO" id="GO:0016301">
    <property type="term" value="F:kinase activity"/>
    <property type="evidence" value="ECO:0007669"/>
    <property type="project" value="UniProtKB-KW"/>
</dbReference>